<dbReference type="AlphaFoldDB" id="A0A366IY27"/>
<keyword evidence="3" id="KW-1185">Reference proteome</keyword>
<comment type="caution">
    <text evidence="2">The sequence shown here is derived from an EMBL/GenBank/DDBJ whole genome shotgun (WGS) entry which is preliminary data.</text>
</comment>
<evidence type="ECO:0000313" key="3">
    <source>
        <dbReference type="Proteomes" id="UP000252792"/>
    </source>
</evidence>
<protein>
    <submittedName>
        <fullName evidence="2">Uncharacterized protein</fullName>
    </submittedName>
</protein>
<reference evidence="2 3" key="1">
    <citation type="submission" date="2018-06" db="EMBL/GenBank/DDBJ databases">
        <title>Genomic Encyclopedia of Type Strains, Phase III (KMG-III): the genomes of soil and plant-associated and newly described type strains.</title>
        <authorList>
            <person name="Whitman W."/>
        </authorList>
    </citation>
    <scope>NUCLEOTIDE SEQUENCE [LARGE SCALE GENOMIC DNA]</scope>
    <source>
        <strain evidence="2 3">CECT 7377</strain>
    </source>
</reference>
<evidence type="ECO:0000313" key="2">
    <source>
        <dbReference type="EMBL" id="RBP79592.1"/>
    </source>
</evidence>
<name>A0A366IY27_9GAMM</name>
<dbReference type="Proteomes" id="UP000252792">
    <property type="component" value="Unassembled WGS sequence"/>
</dbReference>
<evidence type="ECO:0000256" key="1">
    <source>
        <dbReference type="SAM" id="Phobius"/>
    </source>
</evidence>
<gene>
    <name evidence="2" type="ORF">DFP80_11348</name>
</gene>
<feature type="transmembrane region" description="Helical" evidence="1">
    <location>
        <begin position="65"/>
        <end position="89"/>
    </location>
</feature>
<dbReference type="OrthoDB" id="6100356at2"/>
<dbReference type="EMBL" id="QNSE01000013">
    <property type="protein sequence ID" value="RBP79592.1"/>
    <property type="molecule type" value="Genomic_DNA"/>
</dbReference>
<keyword evidence="1" id="KW-0472">Membrane</keyword>
<keyword evidence="1" id="KW-1133">Transmembrane helix</keyword>
<proteinExistence type="predicted"/>
<feature type="transmembrane region" description="Helical" evidence="1">
    <location>
        <begin position="23"/>
        <end position="44"/>
    </location>
</feature>
<accession>A0A366IY27</accession>
<sequence>MKILGDFFSSIIGNTKTRIRDPFIGTFFISWIICNWNYLAILLWGEESLTQRVKDFHRYITSSDFFELNSIFFLPLIISTVYLFLFPWLSFIIKHLQIVANNKLHKQAVDIDLSQIIQQEKLNKAKLRADPDKTFLAQSVQIDLDRKKHISEQCELRTSRFKAKNKEAIARAEEAESKKNIAALDESKKKNQADLERQKFNVSSAELRSTLSSHRFPSAFLFISSLSESFEEDGITLSLNTLCNVVTAIFGYDSFQLLLEDKKFDNESLSNVKYIFYDESILANKLDEISSYENKNITSEMLFSNIQIIFEDLPYKFVNIEELTQLSIELCENNSFDLLESDEVCGTMAESDTIYDEVYIEGAESPDFNDGFTVSVKASASGSHRKEDGIPGRDMNIVAEVYSKARVGKFGLGELEIGDISSNLIDYWEEEV</sequence>
<organism evidence="2 3">
    <name type="scientific">Marinomonas rhizomae</name>
    <dbReference type="NCBI Taxonomy" id="491948"/>
    <lineage>
        <taxon>Bacteria</taxon>
        <taxon>Pseudomonadati</taxon>
        <taxon>Pseudomonadota</taxon>
        <taxon>Gammaproteobacteria</taxon>
        <taxon>Oceanospirillales</taxon>
        <taxon>Oceanospirillaceae</taxon>
        <taxon>Marinomonas</taxon>
    </lineage>
</organism>
<dbReference type="RefSeq" id="WP_113917933.1">
    <property type="nucleotide sequence ID" value="NZ_QNSE01000013.1"/>
</dbReference>
<keyword evidence="1" id="KW-0812">Transmembrane</keyword>